<dbReference type="RefSeq" id="WP_085028989.1">
    <property type="nucleotide sequence ID" value="NZ_CP020772.1"/>
</dbReference>
<dbReference type="KEGG" id="hmn:HM131_06515"/>
<gene>
    <name evidence="1" type="ORF">HM131_06515</name>
</gene>
<evidence type="ECO:0000313" key="2">
    <source>
        <dbReference type="Proteomes" id="UP000192527"/>
    </source>
</evidence>
<organism evidence="1 2">
    <name type="scientific">Halobacillus mangrovi</name>
    <dbReference type="NCBI Taxonomy" id="402384"/>
    <lineage>
        <taxon>Bacteria</taxon>
        <taxon>Bacillati</taxon>
        <taxon>Bacillota</taxon>
        <taxon>Bacilli</taxon>
        <taxon>Bacillales</taxon>
        <taxon>Bacillaceae</taxon>
        <taxon>Halobacillus</taxon>
    </lineage>
</organism>
<dbReference type="AlphaFoldDB" id="A0A1W5ZT65"/>
<accession>A0A1W5ZT65</accession>
<evidence type="ECO:0000313" key="1">
    <source>
        <dbReference type="EMBL" id="ARI76510.1"/>
    </source>
</evidence>
<dbReference type="OrthoDB" id="2971809at2"/>
<protein>
    <submittedName>
        <fullName evidence="1">Uncharacterized protein</fullName>
    </submittedName>
</protein>
<reference evidence="1 2" key="1">
    <citation type="submission" date="2017-04" db="EMBL/GenBank/DDBJ databases">
        <title>The whole genome sequencing and assembly of Halobacillus mangrovi strain.</title>
        <authorList>
            <person name="Lee S.-J."/>
            <person name="Park M.-K."/>
            <person name="Kim J.-Y."/>
            <person name="Lee Y.-J."/>
            <person name="Yi H."/>
            <person name="Bahn Y.-S."/>
            <person name="Kim J.F."/>
            <person name="Lee D.-W."/>
        </authorList>
    </citation>
    <scope>NUCLEOTIDE SEQUENCE [LARGE SCALE GENOMIC DNA]</scope>
    <source>
        <strain evidence="1 2">KTB 131</strain>
    </source>
</reference>
<proteinExistence type="predicted"/>
<keyword evidence="2" id="KW-1185">Reference proteome</keyword>
<name>A0A1W5ZT65_9BACI</name>
<dbReference type="Proteomes" id="UP000192527">
    <property type="component" value="Chromosome"/>
</dbReference>
<sequence>MAQITRLFLDQDELSIFGRYSVRLDQTIVIEPVRQLTETTFKRIMDTKPTISNIRIKNPDVKPFLEYPGPYTFKRVHGVLVFTRSVS</sequence>
<dbReference type="EMBL" id="CP020772">
    <property type="protein sequence ID" value="ARI76510.1"/>
    <property type="molecule type" value="Genomic_DNA"/>
</dbReference>